<dbReference type="GO" id="GO:0046872">
    <property type="term" value="F:metal ion binding"/>
    <property type="evidence" value="ECO:0007669"/>
    <property type="project" value="UniProtKB-KW"/>
</dbReference>
<evidence type="ECO:0000259" key="7">
    <source>
        <dbReference type="SMART" id="SM00849"/>
    </source>
</evidence>
<evidence type="ECO:0000256" key="2">
    <source>
        <dbReference type="ARBA" id="ARBA00022723"/>
    </source>
</evidence>
<feature type="domain" description="Metallo-beta-lactamase" evidence="7">
    <location>
        <begin position="12"/>
        <end position="174"/>
    </location>
</feature>
<dbReference type="Proteomes" id="UP000177905">
    <property type="component" value="Unassembled WGS sequence"/>
</dbReference>
<feature type="region of interest" description="Disordered" evidence="6">
    <location>
        <begin position="173"/>
        <end position="192"/>
    </location>
</feature>
<dbReference type="Gene3D" id="3.60.15.10">
    <property type="entry name" value="Ribonuclease Z/Hydroxyacylglutathione hydrolase-like"/>
    <property type="match status" value="1"/>
</dbReference>
<evidence type="ECO:0000313" key="9">
    <source>
        <dbReference type="Proteomes" id="UP000177905"/>
    </source>
</evidence>
<keyword evidence="2" id="KW-0479">Metal-binding</keyword>
<dbReference type="InterPro" id="IPR051453">
    <property type="entry name" value="MBL_Glyoxalase_II"/>
</dbReference>
<dbReference type="SMART" id="SM00849">
    <property type="entry name" value="Lactamase_B"/>
    <property type="match status" value="1"/>
</dbReference>
<keyword evidence="5" id="KW-0694">RNA-binding</keyword>
<feature type="compositionally biased region" description="Polar residues" evidence="6">
    <location>
        <begin position="181"/>
        <end position="192"/>
    </location>
</feature>
<comment type="caution">
    <text evidence="8">The sequence shown here is derived from an EMBL/GenBank/DDBJ whole genome shotgun (WGS) entry which is preliminary data.</text>
</comment>
<dbReference type="PROSITE" id="PS50889">
    <property type="entry name" value="S4"/>
    <property type="match status" value="1"/>
</dbReference>
<evidence type="ECO:0000256" key="1">
    <source>
        <dbReference type="ARBA" id="ARBA00001947"/>
    </source>
</evidence>
<comment type="cofactor">
    <cofactor evidence="1">
        <name>Zn(2+)</name>
        <dbReference type="ChEBI" id="CHEBI:29105"/>
    </cofactor>
</comment>
<dbReference type="GO" id="GO:0016787">
    <property type="term" value="F:hydrolase activity"/>
    <property type="evidence" value="ECO:0007669"/>
    <property type="project" value="UniProtKB-KW"/>
</dbReference>
<reference evidence="8 9" key="1">
    <citation type="journal article" date="2016" name="Nat. Commun.">
        <title>Thousands of microbial genomes shed light on interconnected biogeochemical processes in an aquifer system.</title>
        <authorList>
            <person name="Anantharaman K."/>
            <person name="Brown C.T."/>
            <person name="Hug L.A."/>
            <person name="Sharon I."/>
            <person name="Castelle C.J."/>
            <person name="Probst A.J."/>
            <person name="Thomas B.C."/>
            <person name="Singh A."/>
            <person name="Wilkins M.J."/>
            <person name="Karaoz U."/>
            <person name="Brodie E.L."/>
            <person name="Williams K.H."/>
            <person name="Hubbard S.S."/>
            <person name="Banfield J.F."/>
        </authorList>
    </citation>
    <scope>NUCLEOTIDE SEQUENCE [LARGE SCALE GENOMIC DNA]</scope>
</reference>
<dbReference type="InterPro" id="IPR001279">
    <property type="entry name" value="Metallo-B-lactamas"/>
</dbReference>
<dbReference type="GO" id="GO:0003723">
    <property type="term" value="F:RNA binding"/>
    <property type="evidence" value="ECO:0007669"/>
    <property type="project" value="UniProtKB-KW"/>
</dbReference>
<dbReference type="InterPro" id="IPR036866">
    <property type="entry name" value="RibonucZ/Hydroxyglut_hydro"/>
</dbReference>
<dbReference type="SUPFAM" id="SSF56281">
    <property type="entry name" value="Metallo-hydrolase/oxidoreductase"/>
    <property type="match status" value="1"/>
</dbReference>
<name>A0A1F4S3N9_UNCSA</name>
<evidence type="ECO:0000256" key="5">
    <source>
        <dbReference type="PROSITE-ProRule" id="PRU00182"/>
    </source>
</evidence>
<dbReference type="PANTHER" id="PTHR46233:SF3">
    <property type="entry name" value="HYDROXYACYLGLUTATHIONE HYDROLASE GLOC"/>
    <property type="match status" value="1"/>
</dbReference>
<dbReference type="AlphaFoldDB" id="A0A1F4S3N9"/>
<keyword evidence="3" id="KW-0378">Hydrolase</keyword>
<keyword evidence="4" id="KW-0862">Zinc</keyword>
<sequence>MDFKTIKIGPIQTNCYIISDNNEALVIDPGFDIDQILPLLKDTTVNAIVLTHGHFDHVTEAFLLQAKTKAPVLIHEKDETMMAFTNKMKANRLLKDGDVITVGNEKFVVIHTPGHSSGSICLYNEKEKLLFSGDTLFYGTYGRTDLPGSSQKEMEKSLKKLLKLPENVKVYPGHGRETTIGDEQSLTQSQLF</sequence>
<organism evidence="8 9">
    <name type="scientific">candidate division WOR-1 bacterium RIFOXYB2_FULL_36_35</name>
    <dbReference type="NCBI Taxonomy" id="1802578"/>
    <lineage>
        <taxon>Bacteria</taxon>
        <taxon>Bacillati</taxon>
        <taxon>Saganbacteria</taxon>
    </lineage>
</organism>
<evidence type="ECO:0000256" key="6">
    <source>
        <dbReference type="SAM" id="MobiDB-lite"/>
    </source>
</evidence>
<proteinExistence type="predicted"/>
<evidence type="ECO:0000313" key="8">
    <source>
        <dbReference type="EMBL" id="OGC15042.1"/>
    </source>
</evidence>
<dbReference type="Pfam" id="PF00753">
    <property type="entry name" value="Lactamase_B"/>
    <property type="match status" value="1"/>
</dbReference>
<protein>
    <recommendedName>
        <fullName evidence="7">Metallo-beta-lactamase domain-containing protein</fullName>
    </recommendedName>
</protein>
<dbReference type="CDD" id="cd06262">
    <property type="entry name" value="metallo-hydrolase-like_MBL-fold"/>
    <property type="match status" value="1"/>
</dbReference>
<evidence type="ECO:0000256" key="3">
    <source>
        <dbReference type="ARBA" id="ARBA00022801"/>
    </source>
</evidence>
<accession>A0A1F4S3N9</accession>
<evidence type="ECO:0000256" key="4">
    <source>
        <dbReference type="ARBA" id="ARBA00022833"/>
    </source>
</evidence>
<dbReference type="PANTHER" id="PTHR46233">
    <property type="entry name" value="HYDROXYACYLGLUTATHIONE HYDROLASE GLOC"/>
    <property type="match status" value="1"/>
</dbReference>
<gene>
    <name evidence="8" type="ORF">A2290_09060</name>
</gene>
<dbReference type="EMBL" id="MEUA01000026">
    <property type="protein sequence ID" value="OGC15042.1"/>
    <property type="molecule type" value="Genomic_DNA"/>
</dbReference>